<sequence>MCRQSGCWGEKHVFGFSAELNGRRAVQHAKEQQGRGIVTVQENGMIIESAGAEDELTYHNRSDDQDLLNKLKRAGVSVKTYKKLEALIRRMNGDAFTTTDLSAHLAMTNRNARRIIASLCDYGLAECIGETSHATRGRPSKMYRLT</sequence>
<keyword evidence="2" id="KW-1185">Reference proteome</keyword>
<evidence type="ECO:0000313" key="1">
    <source>
        <dbReference type="EMBL" id="MDA5109021.1"/>
    </source>
</evidence>
<organism evidence="1 2">
    <name type="scientific">Brevibacillus thermoruber</name>
    <dbReference type="NCBI Taxonomy" id="33942"/>
    <lineage>
        <taxon>Bacteria</taxon>
        <taxon>Bacillati</taxon>
        <taxon>Bacillota</taxon>
        <taxon>Bacilli</taxon>
        <taxon>Bacillales</taxon>
        <taxon>Paenibacillaceae</taxon>
        <taxon>Brevibacillus</taxon>
    </lineage>
</organism>
<protein>
    <recommendedName>
        <fullName evidence="3">Transcriptional regulator</fullName>
    </recommendedName>
</protein>
<dbReference type="RefSeq" id="WP_271140165.1">
    <property type="nucleotide sequence ID" value="NZ_JAPYYP010000012.1"/>
</dbReference>
<comment type="caution">
    <text evidence="1">The sequence shown here is derived from an EMBL/GenBank/DDBJ whole genome shotgun (WGS) entry which is preliminary data.</text>
</comment>
<name>A0A9X3Z3M2_9BACL</name>
<evidence type="ECO:0000313" key="2">
    <source>
        <dbReference type="Proteomes" id="UP001151071"/>
    </source>
</evidence>
<evidence type="ECO:0008006" key="3">
    <source>
        <dbReference type="Google" id="ProtNLM"/>
    </source>
</evidence>
<dbReference type="AlphaFoldDB" id="A0A9X3Z3M2"/>
<proteinExistence type="predicted"/>
<dbReference type="EMBL" id="JAPYYP010000012">
    <property type="protein sequence ID" value="MDA5109021.1"/>
    <property type="molecule type" value="Genomic_DNA"/>
</dbReference>
<gene>
    <name evidence="1" type="ORF">O3V59_11665</name>
</gene>
<dbReference type="SUPFAM" id="SSF46785">
    <property type="entry name" value="Winged helix' DNA-binding domain"/>
    <property type="match status" value="1"/>
</dbReference>
<accession>A0A9X3Z3M2</accession>
<dbReference type="Proteomes" id="UP001151071">
    <property type="component" value="Unassembled WGS sequence"/>
</dbReference>
<reference evidence="1" key="1">
    <citation type="submission" date="2022-12" db="EMBL/GenBank/DDBJ databases">
        <title>Draft genome sequence of the thermophilic strain Brevibacillus thermoruber HT42, isolated from Los Humeros, Puebla, Mexico, with biotechnological potential.</title>
        <authorList>
            <person name="Lara Sanchez J."/>
            <person name="Solis Palacios R."/>
            <person name="Bustos Baena A.S."/>
            <person name="Ruz Baez A.E."/>
            <person name="Espinosa Luna G."/>
            <person name="Oliart Ros R.M."/>
        </authorList>
    </citation>
    <scope>NUCLEOTIDE SEQUENCE</scope>
    <source>
        <strain evidence="1">HT42</strain>
    </source>
</reference>
<dbReference type="InterPro" id="IPR036390">
    <property type="entry name" value="WH_DNA-bd_sf"/>
</dbReference>